<sequence>MKNRRALVPARDDLANQFLRGMVSAGLLAAAQQQCLTAPEARKQVLARALQGGTALASGVAAANALQRGRAGQAVVAVALGAAGLAGIEYLLKKTRTGKGAE</sequence>
<dbReference type="AlphaFoldDB" id="A0A272EP39"/>
<organism evidence="2 3">
    <name type="scientific">Candidatus Dactylopiibacterium carminicum</name>
    <dbReference type="NCBI Taxonomy" id="857335"/>
    <lineage>
        <taxon>Bacteria</taxon>
        <taxon>Pseudomonadati</taxon>
        <taxon>Pseudomonadota</taxon>
        <taxon>Betaproteobacteria</taxon>
        <taxon>Rhodocyclales</taxon>
        <taxon>Rhodocyclaceae</taxon>
        <taxon>Candidatus Dactylopiibacterium</taxon>
    </lineage>
</organism>
<keyword evidence="4" id="KW-1185">Reference proteome</keyword>
<evidence type="ECO:0000313" key="1">
    <source>
        <dbReference type="EMBL" id="KAF7598221.1"/>
    </source>
</evidence>
<dbReference type="RefSeq" id="WP_095525565.1">
    <property type="nucleotide sequence ID" value="NZ_MDUX01000058.1"/>
</dbReference>
<dbReference type="Proteomes" id="UP000216107">
    <property type="component" value="Unassembled WGS sequence"/>
</dbReference>
<evidence type="ECO:0000313" key="2">
    <source>
        <dbReference type="EMBL" id="PAS91873.1"/>
    </source>
</evidence>
<reference evidence="1 4" key="1">
    <citation type="submission" date="2016-08" db="EMBL/GenBank/DDBJ databases">
        <title>Candidatus Dactylopiibacterium carminicum genome sequence.</title>
        <authorList>
            <person name="Ramirez-Puebla S.T."/>
            <person name="Ormeno-Orrillo E."/>
            <person name="Vera-Ponce De Leon A."/>
            <person name="Luis L."/>
            <person name="Sanchez-Flores A."/>
            <person name="Monica R."/>
            <person name="Martinez-Romero E."/>
        </authorList>
    </citation>
    <scope>NUCLEOTIDE SEQUENCE [LARGE SCALE GENOMIC DNA]</scope>
    <source>
        <strain evidence="1">END1</strain>
    </source>
</reference>
<evidence type="ECO:0000313" key="4">
    <source>
        <dbReference type="Proteomes" id="UP000623509"/>
    </source>
</evidence>
<comment type="caution">
    <text evidence="2">The sequence shown here is derived from an EMBL/GenBank/DDBJ whole genome shotgun (WGS) entry which is preliminary data.</text>
</comment>
<dbReference type="EMBL" id="MDUX01000058">
    <property type="protein sequence ID" value="KAF7598221.1"/>
    <property type="molecule type" value="Genomic_DNA"/>
</dbReference>
<dbReference type="EMBL" id="NMRN01000056">
    <property type="protein sequence ID" value="PAS91873.1"/>
    <property type="molecule type" value="Genomic_DNA"/>
</dbReference>
<name>A0A272EP39_9RHOO</name>
<proteinExistence type="predicted"/>
<reference evidence="2 3" key="2">
    <citation type="submission" date="2017-07" db="EMBL/GenBank/DDBJ databases">
        <title>Candidatus Dactylopiibacterium carminicum, a nitrogen-fixing symbiont of the cochineal insect Dactylopius coccus and Dactylopius opuntiae (Hemiptera: Coccoidea: Dactylopiidae).</title>
        <authorList>
            <person name="Vera A."/>
        </authorList>
    </citation>
    <scope>NUCLEOTIDE SEQUENCE [LARGE SCALE GENOMIC DNA]</scope>
    <source>
        <strain evidence="2 3">NFDCM</strain>
    </source>
</reference>
<evidence type="ECO:0000313" key="3">
    <source>
        <dbReference type="Proteomes" id="UP000216107"/>
    </source>
</evidence>
<gene>
    <name evidence="1" type="ORF">BGI27_14500</name>
    <name evidence="2" type="ORF">CGU29_14120</name>
</gene>
<protein>
    <submittedName>
        <fullName evidence="2">Uncharacterized protein</fullName>
    </submittedName>
</protein>
<dbReference type="Proteomes" id="UP000623509">
    <property type="component" value="Unassembled WGS sequence"/>
</dbReference>
<accession>A0A272EP39</accession>